<dbReference type="EMBL" id="LASV01000180">
    <property type="protein sequence ID" value="KKA21565.1"/>
    <property type="molecule type" value="Genomic_DNA"/>
</dbReference>
<feature type="compositionally biased region" description="Low complexity" evidence="1">
    <location>
        <begin position="288"/>
        <end position="307"/>
    </location>
</feature>
<gene>
    <name evidence="2" type="ORF">T310_4436</name>
</gene>
<feature type="compositionally biased region" description="Basic and acidic residues" evidence="1">
    <location>
        <begin position="1"/>
        <end position="15"/>
    </location>
</feature>
<organism evidence="2 3">
    <name type="scientific">Rasamsonia emersonii (strain ATCC 16479 / CBS 393.64 / IMI 116815)</name>
    <dbReference type="NCBI Taxonomy" id="1408163"/>
    <lineage>
        <taxon>Eukaryota</taxon>
        <taxon>Fungi</taxon>
        <taxon>Dikarya</taxon>
        <taxon>Ascomycota</taxon>
        <taxon>Pezizomycotina</taxon>
        <taxon>Eurotiomycetes</taxon>
        <taxon>Eurotiomycetidae</taxon>
        <taxon>Eurotiales</taxon>
        <taxon>Trichocomaceae</taxon>
        <taxon>Rasamsonia</taxon>
    </lineage>
</organism>
<reference evidence="2 3" key="1">
    <citation type="submission" date="2015-04" db="EMBL/GenBank/DDBJ databases">
        <authorList>
            <person name="Heijne W.H."/>
            <person name="Fedorova N.D."/>
            <person name="Nierman W.C."/>
            <person name="Vollebregt A.W."/>
            <person name="Zhao Z."/>
            <person name="Wu L."/>
            <person name="Kumar M."/>
            <person name="Stam H."/>
            <person name="van den Berg M.A."/>
            <person name="Pel H.J."/>
        </authorList>
    </citation>
    <scope>NUCLEOTIDE SEQUENCE [LARGE SCALE GENOMIC DNA]</scope>
    <source>
        <strain evidence="2 3">CBS 393.64</strain>
    </source>
</reference>
<proteinExistence type="predicted"/>
<feature type="region of interest" description="Disordered" evidence="1">
    <location>
        <begin position="1"/>
        <end position="34"/>
    </location>
</feature>
<accession>A0A0F4YTW9</accession>
<name>A0A0F4YTW9_RASE3</name>
<feature type="region of interest" description="Disordered" evidence="1">
    <location>
        <begin position="214"/>
        <end position="319"/>
    </location>
</feature>
<keyword evidence="3" id="KW-1185">Reference proteome</keyword>
<dbReference type="Proteomes" id="UP000053958">
    <property type="component" value="Unassembled WGS sequence"/>
</dbReference>
<dbReference type="Pfam" id="PF09428">
    <property type="entry name" value="DUF2011"/>
    <property type="match status" value="1"/>
</dbReference>
<comment type="caution">
    <text evidence="2">The sequence shown here is derived from an EMBL/GenBank/DDBJ whole genome shotgun (WGS) entry which is preliminary data.</text>
</comment>
<dbReference type="GeneID" id="25316784"/>
<feature type="region of interest" description="Disordered" evidence="1">
    <location>
        <begin position="52"/>
        <end position="131"/>
    </location>
</feature>
<evidence type="ECO:0000313" key="3">
    <source>
        <dbReference type="Proteomes" id="UP000053958"/>
    </source>
</evidence>
<dbReference type="InterPro" id="IPR018555">
    <property type="entry name" value="C630.06c-like"/>
</dbReference>
<protein>
    <submittedName>
        <fullName evidence="2">Uncharacterized protein</fullName>
    </submittedName>
</protein>
<evidence type="ECO:0000256" key="1">
    <source>
        <dbReference type="SAM" id="MobiDB-lite"/>
    </source>
</evidence>
<feature type="compositionally biased region" description="Basic residues" evidence="1">
    <location>
        <begin position="235"/>
        <end position="253"/>
    </location>
</feature>
<sequence length="319" mass="34936">MFEVPEAKRVRRDEIVSPPSSVPSSPEPLPEDGHALLGKLLDFDTFTVEDRPSIEKDTEQTAQNNGKDAAAEEQEQEFEFRLFGSGPAKRTQDDGQKPDAVDSTVNKDGTRKLRIRIRSPTPGPVDPNEGKFVNPFRGWQYYFTTPALMSGQHAESDPTIAAKRKEYEEVAVNGRQLLELAGKGTWLLTTCLRQPGCHLPWRVIHLKPSNVKLPRAPTGSSSATSLVPADSQQSKSRKKKPGKKRRIMLRKRAAAAEAAKRAEAEKRHQRNREKKIKRRQRERERKAAAAAAAAAAATSNTSGEAPGAAGGSGSGTNSE</sequence>
<evidence type="ECO:0000313" key="2">
    <source>
        <dbReference type="EMBL" id="KKA21565.1"/>
    </source>
</evidence>
<dbReference type="RefSeq" id="XP_013328177.1">
    <property type="nucleotide sequence ID" value="XM_013472723.1"/>
</dbReference>
<feature type="compositionally biased region" description="Basic residues" evidence="1">
    <location>
        <begin position="267"/>
        <end position="280"/>
    </location>
</feature>
<dbReference type="OrthoDB" id="5425061at2759"/>
<dbReference type="AlphaFoldDB" id="A0A0F4YTW9"/>
<dbReference type="STRING" id="1408163.A0A0F4YTW9"/>
<feature type="compositionally biased region" description="Gly residues" evidence="1">
    <location>
        <begin position="308"/>
        <end position="319"/>
    </location>
</feature>
<feature type="compositionally biased region" description="Basic and acidic residues" evidence="1">
    <location>
        <begin position="90"/>
        <end position="100"/>
    </location>
</feature>